<reference evidence="10" key="1">
    <citation type="journal article" date="2019" name="Int. J. Syst. Evol. Microbiol.">
        <title>The Global Catalogue of Microorganisms (GCM) 10K type strain sequencing project: providing services to taxonomists for standard genome sequencing and annotation.</title>
        <authorList>
            <consortium name="The Broad Institute Genomics Platform"/>
            <consortium name="The Broad Institute Genome Sequencing Center for Infectious Disease"/>
            <person name="Wu L."/>
            <person name="Ma J."/>
        </authorList>
    </citation>
    <scope>NUCLEOTIDE SEQUENCE [LARGE SCALE GENOMIC DNA]</scope>
    <source>
        <strain evidence="10">CAIM 431</strain>
    </source>
</reference>
<feature type="transmembrane region" description="Helical" evidence="7">
    <location>
        <begin position="58"/>
        <end position="80"/>
    </location>
</feature>
<dbReference type="CDD" id="cd17316">
    <property type="entry name" value="MFS_SV2_like"/>
    <property type="match status" value="1"/>
</dbReference>
<dbReference type="PANTHER" id="PTHR43045:SF4">
    <property type="entry name" value="TRANSPORTER YDFJ-RELATED"/>
    <property type="match status" value="1"/>
</dbReference>
<dbReference type="EMBL" id="JBHUFZ010000028">
    <property type="protein sequence ID" value="MFD1891069.1"/>
    <property type="molecule type" value="Genomic_DNA"/>
</dbReference>
<dbReference type="PROSITE" id="PS50850">
    <property type="entry name" value="MFS"/>
    <property type="match status" value="1"/>
</dbReference>
<feature type="transmembrane region" description="Helical" evidence="7">
    <location>
        <begin position="336"/>
        <end position="361"/>
    </location>
</feature>
<keyword evidence="5 7" id="KW-1133">Transmembrane helix</keyword>
<evidence type="ECO:0000256" key="3">
    <source>
        <dbReference type="ARBA" id="ARBA00022475"/>
    </source>
</evidence>
<sequence length="435" mass="45066">MTSVAAVPRATQQRPAGRGTPAAVVGGVVGNFVDQTHIFLPVVALAPAMGRLVGPTGAASGTALVVAATLLGRPVGAVVFGRIADRVGRTRTTRVAIAGTAACTLLIACLPSHQVLGAATFVALVALRFLGGVFLAGEYSAAIPLAMEWSRPRQRGLVSGLAMAMSPSAQATIAFVTAMQLALFGTEAYARWGWRASFLAGGWASLAMLGWYRRQVRDAAAPAVAEARRGSLREVLAGPRAGDFWRMFGLMSGLWLMTNMVAVLLASRLAVVRGLDAGQVALVMGLASVGQALVMALAGQLSTVIGRRICFVGWGLAAAVLAPLLWRWVLHGAGPLWQVVAGAVALQAVTVAAYGPVGAYLSEGFDAHVRSTGYGTAYSASLVLPALYPWWLPRLTGALGDWAVPTVLAVGGLLVAGFAAVGPRLSPREIERTRV</sequence>
<evidence type="ECO:0000256" key="5">
    <source>
        <dbReference type="ARBA" id="ARBA00022989"/>
    </source>
</evidence>
<keyword evidence="10" id="KW-1185">Reference proteome</keyword>
<feature type="transmembrane region" description="Helical" evidence="7">
    <location>
        <begin position="248"/>
        <end position="271"/>
    </location>
</feature>
<comment type="caution">
    <text evidence="9">The sequence shown here is derived from an EMBL/GenBank/DDBJ whole genome shotgun (WGS) entry which is preliminary data.</text>
</comment>
<gene>
    <name evidence="9" type="ORF">ACFSCS_12890</name>
</gene>
<dbReference type="InterPro" id="IPR011701">
    <property type="entry name" value="MFS"/>
</dbReference>
<evidence type="ECO:0000256" key="1">
    <source>
        <dbReference type="ARBA" id="ARBA00004651"/>
    </source>
</evidence>
<evidence type="ECO:0000256" key="4">
    <source>
        <dbReference type="ARBA" id="ARBA00022692"/>
    </source>
</evidence>
<evidence type="ECO:0000256" key="2">
    <source>
        <dbReference type="ARBA" id="ARBA00022448"/>
    </source>
</evidence>
<evidence type="ECO:0000256" key="6">
    <source>
        <dbReference type="ARBA" id="ARBA00023136"/>
    </source>
</evidence>
<evidence type="ECO:0000313" key="10">
    <source>
        <dbReference type="Proteomes" id="UP001597326"/>
    </source>
</evidence>
<dbReference type="SUPFAM" id="SSF103473">
    <property type="entry name" value="MFS general substrate transporter"/>
    <property type="match status" value="1"/>
</dbReference>
<feature type="transmembrane region" description="Helical" evidence="7">
    <location>
        <begin position="309"/>
        <end position="330"/>
    </location>
</feature>
<proteinExistence type="predicted"/>
<feature type="transmembrane region" description="Helical" evidence="7">
    <location>
        <begin position="116"/>
        <end position="136"/>
    </location>
</feature>
<protein>
    <submittedName>
        <fullName evidence="9">MFS transporter</fullName>
    </submittedName>
</protein>
<organism evidence="9 10">
    <name type="scientific">Luteococcus peritonei</name>
    <dbReference type="NCBI Taxonomy" id="88874"/>
    <lineage>
        <taxon>Bacteria</taxon>
        <taxon>Bacillati</taxon>
        <taxon>Actinomycetota</taxon>
        <taxon>Actinomycetes</taxon>
        <taxon>Propionibacteriales</taxon>
        <taxon>Propionibacteriaceae</taxon>
        <taxon>Luteococcus</taxon>
    </lineage>
</organism>
<keyword evidence="2" id="KW-0813">Transport</keyword>
<feature type="domain" description="Major facilitator superfamily (MFS) profile" evidence="8">
    <location>
        <begin position="23"/>
        <end position="434"/>
    </location>
</feature>
<dbReference type="RefSeq" id="WP_343874222.1">
    <property type="nucleotide sequence ID" value="NZ_BAAAIX010000026.1"/>
</dbReference>
<dbReference type="InterPro" id="IPR020846">
    <property type="entry name" value="MFS_dom"/>
</dbReference>
<accession>A0ABW4RYC7</accession>
<dbReference type="Gene3D" id="1.20.1250.20">
    <property type="entry name" value="MFS general substrate transporter like domains"/>
    <property type="match status" value="2"/>
</dbReference>
<feature type="transmembrane region" description="Helical" evidence="7">
    <location>
        <begin position="92"/>
        <end position="110"/>
    </location>
</feature>
<dbReference type="Pfam" id="PF07690">
    <property type="entry name" value="MFS_1"/>
    <property type="match status" value="1"/>
</dbReference>
<dbReference type="PANTHER" id="PTHR43045">
    <property type="entry name" value="SHIKIMATE TRANSPORTER"/>
    <property type="match status" value="1"/>
</dbReference>
<name>A0ABW4RYC7_9ACTN</name>
<feature type="transmembrane region" description="Helical" evidence="7">
    <location>
        <begin position="277"/>
        <end position="297"/>
    </location>
</feature>
<feature type="transmembrane region" description="Helical" evidence="7">
    <location>
        <begin position="157"/>
        <end position="180"/>
    </location>
</feature>
<feature type="transmembrane region" description="Helical" evidence="7">
    <location>
        <begin position="403"/>
        <end position="422"/>
    </location>
</feature>
<keyword evidence="3" id="KW-1003">Cell membrane</keyword>
<dbReference type="InterPro" id="IPR036259">
    <property type="entry name" value="MFS_trans_sf"/>
</dbReference>
<feature type="transmembrane region" description="Helical" evidence="7">
    <location>
        <begin position="373"/>
        <end position="391"/>
    </location>
</feature>
<keyword evidence="4 7" id="KW-0812">Transmembrane</keyword>
<feature type="transmembrane region" description="Helical" evidence="7">
    <location>
        <begin position="192"/>
        <end position="212"/>
    </location>
</feature>
<comment type="subcellular location">
    <subcellularLocation>
        <location evidence="1">Cell membrane</location>
        <topology evidence="1">Multi-pass membrane protein</topology>
    </subcellularLocation>
</comment>
<keyword evidence="6 7" id="KW-0472">Membrane</keyword>
<dbReference type="Proteomes" id="UP001597326">
    <property type="component" value="Unassembled WGS sequence"/>
</dbReference>
<evidence type="ECO:0000259" key="8">
    <source>
        <dbReference type="PROSITE" id="PS50850"/>
    </source>
</evidence>
<evidence type="ECO:0000313" key="9">
    <source>
        <dbReference type="EMBL" id="MFD1891069.1"/>
    </source>
</evidence>
<evidence type="ECO:0000256" key="7">
    <source>
        <dbReference type="SAM" id="Phobius"/>
    </source>
</evidence>